<sequence>MSKFKLSVLTLAIAAAGFAPGLSAAQASAAMQDTAPAAEQDQATKKQPTKEEIEVIEVRSYSGSLIKSLNMKRFNDTVSETISADDLGALPDVSMADALTRLPGISAVRTGGQAAEINIRGMSGGFVFSTLNGREQVSTSGSRSIEFDQYPSELISSAAVYKSPKASLIEGGVAGTVELETASPLRNAEQHTFMVNARGMFNDRADEVPDGKEMGDRFSFSYQGKFADDTLGLALGYARLFQPSVATQFIGLAYNANKDVDGIKETDPNEFISEGFEIQHKGGEEVRNGYMASLEWVPHDAFKLKGDAFISKFDSKAFARGYRVKLGGASAAVGNPVLNGNSVIGGTFNRTSSSFTRVELVNDDNQDFDQVQSYGINADWDVSENFNLNFDVSHSSAESDFRNGLLWSLVAQDATVANPVFDSNVSISYLLNGLNLPDVGFNQAAAFSDINRVMVSKYGIYPFENKDELNAVRLDGSYKLDMPVLASFEVGVRYSEREYANDRSVYEFGNDGAFSNLQKPLRLTQDMVKVIDFKGDFSYFPSYLAIDLDKALAAWFPNGIPQPVKTWGTGTPGVLPDQFVAGGPQTGWSMLQSGKVFEDVLSAYLMANIDTDVFNIPLTGNFGVRMVETKQLATALQDVKGDPKLGAQNITDDAGLINGQYAPSILGETYRDYLPQLNLNFRLTDDDQLRFAAAKVMSRPPINRLASDTSTSISDDGIISGSSSNNPYLRPFYADQYDISYEHYFTETEGAFVAALFYKDIKSFISTYTTPEFDFAAAGFFVPEYREDPVTGVRTELKNGDYTTAVNNDKGGYIRGAEVAYTQIFKFLPGIWQGLGVSGSYSYTESEIQQPTNLGGDSIEISLPGLSENVFTGTLFWEYDNFEARLSARFRDPFVSEQVAVNEQIVNYDGETVLDFQTSYQVTDNFGVLFQVNNLTDEPTKSYFGDELQTGTIQFFGRQYFFGVTYSM</sequence>
<dbReference type="PANTHER" id="PTHR40980:SF3">
    <property type="entry name" value="TONB-DEPENDENT RECEPTOR-LIKE BETA-BARREL DOMAIN-CONTAINING PROTEIN"/>
    <property type="match status" value="1"/>
</dbReference>
<evidence type="ECO:0000256" key="4">
    <source>
        <dbReference type="RuleBase" id="RU003357"/>
    </source>
</evidence>
<dbReference type="Gene3D" id="2.170.130.10">
    <property type="entry name" value="TonB-dependent receptor, plug domain"/>
    <property type="match status" value="1"/>
</dbReference>
<dbReference type="GO" id="GO:0009279">
    <property type="term" value="C:cell outer membrane"/>
    <property type="evidence" value="ECO:0007669"/>
    <property type="project" value="UniProtKB-SubCell"/>
</dbReference>
<evidence type="ECO:0000313" key="8">
    <source>
        <dbReference type="EMBL" id="RVU31861.1"/>
    </source>
</evidence>
<name>A0A437QBH2_9GAMM</name>
<dbReference type="RefSeq" id="WP_127701283.1">
    <property type="nucleotide sequence ID" value="NZ_SACS01000038.1"/>
</dbReference>
<dbReference type="InterPro" id="IPR010104">
    <property type="entry name" value="TonB_rcpt_bac"/>
</dbReference>
<dbReference type="PANTHER" id="PTHR40980">
    <property type="entry name" value="PLUG DOMAIN-CONTAINING PROTEIN"/>
    <property type="match status" value="1"/>
</dbReference>
<keyword evidence="2 4" id="KW-0472">Membrane</keyword>
<evidence type="ECO:0000259" key="6">
    <source>
        <dbReference type="Pfam" id="PF00593"/>
    </source>
</evidence>
<dbReference type="Pfam" id="PF07715">
    <property type="entry name" value="Plug"/>
    <property type="match status" value="1"/>
</dbReference>
<keyword evidence="8" id="KW-0675">Receptor</keyword>
<dbReference type="SUPFAM" id="SSF56935">
    <property type="entry name" value="Porins"/>
    <property type="match status" value="1"/>
</dbReference>
<accession>A0A437QBH2</accession>
<dbReference type="OrthoDB" id="99276at2"/>
<protein>
    <submittedName>
        <fullName evidence="8">TonB-dependent receptor</fullName>
    </submittedName>
</protein>
<dbReference type="EMBL" id="SACS01000038">
    <property type="protein sequence ID" value="RVU31861.1"/>
    <property type="molecule type" value="Genomic_DNA"/>
</dbReference>
<feature type="signal peptide" evidence="5">
    <location>
        <begin position="1"/>
        <end position="29"/>
    </location>
</feature>
<comment type="caution">
    <text evidence="8">The sequence shown here is derived from an EMBL/GenBank/DDBJ whole genome shotgun (WGS) entry which is preliminary data.</text>
</comment>
<gene>
    <name evidence="8" type="ORF">EOE67_19910</name>
</gene>
<evidence type="ECO:0000256" key="1">
    <source>
        <dbReference type="ARBA" id="ARBA00004442"/>
    </source>
</evidence>
<keyword evidence="3" id="KW-0998">Cell outer membrane</keyword>
<evidence type="ECO:0000256" key="2">
    <source>
        <dbReference type="ARBA" id="ARBA00023136"/>
    </source>
</evidence>
<keyword evidence="4" id="KW-0798">TonB box</keyword>
<feature type="domain" description="TonB-dependent receptor plug" evidence="7">
    <location>
        <begin position="79"/>
        <end position="175"/>
    </location>
</feature>
<dbReference type="InterPro" id="IPR000531">
    <property type="entry name" value="Beta-barrel_TonB"/>
</dbReference>
<evidence type="ECO:0000256" key="5">
    <source>
        <dbReference type="SAM" id="SignalP"/>
    </source>
</evidence>
<dbReference type="AlphaFoldDB" id="A0A437QBH2"/>
<dbReference type="InterPro" id="IPR036942">
    <property type="entry name" value="Beta-barrel_TonB_sf"/>
</dbReference>
<dbReference type="NCBIfam" id="TIGR01782">
    <property type="entry name" value="TonB-Xanth-Caul"/>
    <property type="match status" value="1"/>
</dbReference>
<keyword evidence="9" id="KW-1185">Reference proteome</keyword>
<evidence type="ECO:0000313" key="9">
    <source>
        <dbReference type="Proteomes" id="UP000283077"/>
    </source>
</evidence>
<evidence type="ECO:0000256" key="3">
    <source>
        <dbReference type="ARBA" id="ARBA00023237"/>
    </source>
</evidence>
<reference evidence="8 9" key="1">
    <citation type="submission" date="2019-01" db="EMBL/GenBank/DDBJ databases">
        <authorList>
            <person name="Chen W.-M."/>
        </authorList>
    </citation>
    <scope>NUCLEOTIDE SEQUENCE [LARGE SCALE GENOMIC DNA]</scope>
    <source>
        <strain evidence="8 9">KYPC3</strain>
    </source>
</reference>
<keyword evidence="5" id="KW-0732">Signal</keyword>
<dbReference type="InterPro" id="IPR012910">
    <property type="entry name" value="Plug_dom"/>
</dbReference>
<feature type="chain" id="PRO_5019146489" evidence="5">
    <location>
        <begin position="30"/>
        <end position="968"/>
    </location>
</feature>
<dbReference type="Pfam" id="PF00593">
    <property type="entry name" value="TonB_dep_Rec_b-barrel"/>
    <property type="match status" value="1"/>
</dbReference>
<dbReference type="InterPro" id="IPR037066">
    <property type="entry name" value="Plug_dom_sf"/>
</dbReference>
<feature type="domain" description="TonB-dependent receptor-like beta-barrel" evidence="6">
    <location>
        <begin position="465"/>
        <end position="935"/>
    </location>
</feature>
<dbReference type="Proteomes" id="UP000283077">
    <property type="component" value="Unassembled WGS sequence"/>
</dbReference>
<dbReference type="Gene3D" id="2.40.170.20">
    <property type="entry name" value="TonB-dependent receptor, beta-barrel domain"/>
    <property type="match status" value="1"/>
</dbReference>
<comment type="similarity">
    <text evidence="4">Belongs to the TonB-dependent receptor family.</text>
</comment>
<comment type="subcellular location">
    <subcellularLocation>
        <location evidence="1 4">Cell outer membrane</location>
    </subcellularLocation>
</comment>
<organism evidence="8 9">
    <name type="scientific">Rheinheimera riviphila</name>
    <dbReference type="NCBI Taxonomy" id="1834037"/>
    <lineage>
        <taxon>Bacteria</taxon>
        <taxon>Pseudomonadati</taxon>
        <taxon>Pseudomonadota</taxon>
        <taxon>Gammaproteobacteria</taxon>
        <taxon>Chromatiales</taxon>
        <taxon>Chromatiaceae</taxon>
        <taxon>Rheinheimera</taxon>
    </lineage>
</organism>
<evidence type="ECO:0000259" key="7">
    <source>
        <dbReference type="Pfam" id="PF07715"/>
    </source>
</evidence>
<proteinExistence type="inferred from homology"/>